<keyword evidence="3" id="KW-1185">Reference proteome</keyword>
<reference evidence="2" key="1">
    <citation type="submission" date="2023-08" db="EMBL/GenBank/DDBJ databases">
        <title>A de novo genome assembly of Solanum verrucosum Schlechtendal, a Mexican diploid species geographically isolated from the other diploid A-genome species in potato relatives.</title>
        <authorList>
            <person name="Hosaka K."/>
        </authorList>
    </citation>
    <scope>NUCLEOTIDE SEQUENCE</scope>
    <source>
        <tissue evidence="2">Young leaves</tissue>
    </source>
</reference>
<protein>
    <recommendedName>
        <fullName evidence="1">RNase H type-1 domain-containing protein</fullName>
    </recommendedName>
</protein>
<dbReference type="InterPro" id="IPR002156">
    <property type="entry name" value="RNaseH_domain"/>
</dbReference>
<dbReference type="Proteomes" id="UP001234989">
    <property type="component" value="Chromosome 10"/>
</dbReference>
<dbReference type="PANTHER" id="PTHR47723">
    <property type="entry name" value="OS05G0353850 PROTEIN"/>
    <property type="match status" value="1"/>
</dbReference>
<sequence>MGIGMRQEAPLHLIPKILSYKFHYQPGMLDEAVWKPTGSGDFSCATAWQICRQKKDSNNINSYIWHKHAAPIIVCWNLWKNRCAAKYGSKQSSITRVKFLITKDIYLLINTAYSYIQWPVTWHEMIKIIELCKQDIRIWQISWEKPTQNILKLNTDGSALNNPGKIGGGGILRDHKGELVYAFSIPFGNGSNNQAETLAASHGIEWCLQHGYKKILLEVDSELLVKWQHLTAKPPWQLQQSIQELINYTR</sequence>
<feature type="domain" description="RNase H type-1" evidence="1">
    <location>
        <begin position="147"/>
        <end position="250"/>
    </location>
</feature>
<dbReference type="PANTHER" id="PTHR47723:SF7">
    <property type="entry name" value="RNASE H FAMILY PROTEIN"/>
    <property type="match status" value="1"/>
</dbReference>
<organism evidence="2 3">
    <name type="scientific">Solanum verrucosum</name>
    <dbReference type="NCBI Taxonomy" id="315347"/>
    <lineage>
        <taxon>Eukaryota</taxon>
        <taxon>Viridiplantae</taxon>
        <taxon>Streptophyta</taxon>
        <taxon>Embryophyta</taxon>
        <taxon>Tracheophyta</taxon>
        <taxon>Spermatophyta</taxon>
        <taxon>Magnoliopsida</taxon>
        <taxon>eudicotyledons</taxon>
        <taxon>Gunneridae</taxon>
        <taxon>Pentapetalae</taxon>
        <taxon>asterids</taxon>
        <taxon>lamiids</taxon>
        <taxon>Solanales</taxon>
        <taxon>Solanaceae</taxon>
        <taxon>Solanoideae</taxon>
        <taxon>Solaneae</taxon>
        <taxon>Solanum</taxon>
    </lineage>
</organism>
<dbReference type="GO" id="GO:0004523">
    <property type="term" value="F:RNA-DNA hybrid ribonuclease activity"/>
    <property type="evidence" value="ECO:0007669"/>
    <property type="project" value="InterPro"/>
</dbReference>
<evidence type="ECO:0000259" key="1">
    <source>
        <dbReference type="PROSITE" id="PS50879"/>
    </source>
</evidence>
<dbReference type="InterPro" id="IPR053151">
    <property type="entry name" value="RNase_H-like"/>
</dbReference>
<proteinExistence type="predicted"/>
<dbReference type="SUPFAM" id="SSF53098">
    <property type="entry name" value="Ribonuclease H-like"/>
    <property type="match status" value="1"/>
</dbReference>
<dbReference type="EMBL" id="CP133621">
    <property type="protein sequence ID" value="WMV50076.1"/>
    <property type="molecule type" value="Genomic_DNA"/>
</dbReference>
<dbReference type="PROSITE" id="PS50879">
    <property type="entry name" value="RNASE_H_1"/>
    <property type="match status" value="1"/>
</dbReference>
<dbReference type="GO" id="GO:0003676">
    <property type="term" value="F:nucleic acid binding"/>
    <property type="evidence" value="ECO:0007669"/>
    <property type="project" value="InterPro"/>
</dbReference>
<dbReference type="Gene3D" id="3.30.420.10">
    <property type="entry name" value="Ribonuclease H-like superfamily/Ribonuclease H"/>
    <property type="match status" value="1"/>
</dbReference>
<evidence type="ECO:0000313" key="3">
    <source>
        <dbReference type="Proteomes" id="UP001234989"/>
    </source>
</evidence>
<dbReference type="Pfam" id="PF13456">
    <property type="entry name" value="RVT_3"/>
    <property type="match status" value="1"/>
</dbReference>
<dbReference type="InterPro" id="IPR044730">
    <property type="entry name" value="RNase_H-like_dom_plant"/>
</dbReference>
<accession>A0AAF0URF5</accession>
<name>A0AAF0URF5_SOLVR</name>
<dbReference type="CDD" id="cd06222">
    <property type="entry name" value="RNase_H_like"/>
    <property type="match status" value="1"/>
</dbReference>
<dbReference type="AlphaFoldDB" id="A0AAF0URF5"/>
<dbReference type="InterPro" id="IPR036397">
    <property type="entry name" value="RNaseH_sf"/>
</dbReference>
<gene>
    <name evidence="2" type="ORF">MTR67_043461</name>
</gene>
<evidence type="ECO:0000313" key="2">
    <source>
        <dbReference type="EMBL" id="WMV50076.1"/>
    </source>
</evidence>
<dbReference type="InterPro" id="IPR012337">
    <property type="entry name" value="RNaseH-like_sf"/>
</dbReference>